<dbReference type="EMBL" id="JH767144">
    <property type="protein sequence ID" value="EQC37519.1"/>
    <property type="molecule type" value="Genomic_DNA"/>
</dbReference>
<dbReference type="VEuPathDB" id="FungiDB:SDRG_05122"/>
<proteinExistence type="predicted"/>
<reference evidence="1 2" key="1">
    <citation type="submission" date="2012-04" db="EMBL/GenBank/DDBJ databases">
        <title>The Genome Sequence of Saprolegnia declina VS20.</title>
        <authorList>
            <consortium name="The Broad Institute Genome Sequencing Platform"/>
            <person name="Russ C."/>
            <person name="Nusbaum C."/>
            <person name="Tyler B."/>
            <person name="van West P."/>
            <person name="Dieguez-Uribeondo J."/>
            <person name="de Bruijn I."/>
            <person name="Tripathy S."/>
            <person name="Jiang R."/>
            <person name="Young S.K."/>
            <person name="Zeng Q."/>
            <person name="Gargeya S."/>
            <person name="Fitzgerald M."/>
            <person name="Haas B."/>
            <person name="Abouelleil A."/>
            <person name="Alvarado L."/>
            <person name="Arachchi H.M."/>
            <person name="Berlin A."/>
            <person name="Chapman S.B."/>
            <person name="Goldberg J."/>
            <person name="Griggs A."/>
            <person name="Gujja S."/>
            <person name="Hansen M."/>
            <person name="Howarth C."/>
            <person name="Imamovic A."/>
            <person name="Larimer J."/>
            <person name="McCowen C."/>
            <person name="Montmayeur A."/>
            <person name="Murphy C."/>
            <person name="Neiman D."/>
            <person name="Pearson M."/>
            <person name="Priest M."/>
            <person name="Roberts A."/>
            <person name="Saif S."/>
            <person name="Shea T."/>
            <person name="Sisk P."/>
            <person name="Sykes S."/>
            <person name="Wortman J."/>
            <person name="Nusbaum C."/>
            <person name="Birren B."/>
        </authorList>
    </citation>
    <scope>NUCLEOTIDE SEQUENCE [LARGE SCALE GENOMIC DNA]</scope>
    <source>
        <strain evidence="1 2">VS20</strain>
    </source>
</reference>
<dbReference type="OMA" id="ANVNDWN"/>
<organism evidence="1 2">
    <name type="scientific">Saprolegnia diclina (strain VS20)</name>
    <dbReference type="NCBI Taxonomy" id="1156394"/>
    <lineage>
        <taxon>Eukaryota</taxon>
        <taxon>Sar</taxon>
        <taxon>Stramenopiles</taxon>
        <taxon>Oomycota</taxon>
        <taxon>Saprolegniomycetes</taxon>
        <taxon>Saprolegniales</taxon>
        <taxon>Saprolegniaceae</taxon>
        <taxon>Saprolegnia</taxon>
    </lineage>
</organism>
<name>T0QHU0_SAPDV</name>
<dbReference type="Proteomes" id="UP000030762">
    <property type="component" value="Unassembled WGS sequence"/>
</dbReference>
<dbReference type="AlphaFoldDB" id="T0QHU0"/>
<dbReference type="eggNOG" id="ENOG502SS62">
    <property type="taxonomic scope" value="Eukaryota"/>
</dbReference>
<dbReference type="OrthoDB" id="73327at2759"/>
<dbReference type="RefSeq" id="XP_008609039.1">
    <property type="nucleotide sequence ID" value="XM_008610817.1"/>
</dbReference>
<accession>T0QHU0</accession>
<gene>
    <name evidence="1" type="ORF">SDRG_05122</name>
</gene>
<protein>
    <submittedName>
        <fullName evidence="1">Uncharacterized protein</fullName>
    </submittedName>
</protein>
<dbReference type="GeneID" id="19945849"/>
<evidence type="ECO:0000313" key="2">
    <source>
        <dbReference type="Proteomes" id="UP000030762"/>
    </source>
</evidence>
<sequence>MVLPVIIAGGAIGGSVAAYATYHTGEFVATTVVGAKASPPMTGLGVLGGAVASVATYNATARALASNATYAKWTTFSAPANVNDWNFKDFARTSGPYAASRFGLVLVSVAAFGFTRVVIDAARDATK</sequence>
<keyword evidence="2" id="KW-1185">Reference proteome</keyword>
<evidence type="ECO:0000313" key="1">
    <source>
        <dbReference type="EMBL" id="EQC37519.1"/>
    </source>
</evidence>
<dbReference type="InParanoid" id="T0QHU0"/>